<dbReference type="EMBL" id="CP053085">
    <property type="protein sequence ID" value="QJR36200.1"/>
    <property type="molecule type" value="Genomic_DNA"/>
</dbReference>
<keyword evidence="2" id="KW-1185">Reference proteome</keyword>
<evidence type="ECO:0008006" key="3">
    <source>
        <dbReference type="Google" id="ProtNLM"/>
    </source>
</evidence>
<sequence>MAIELGALGHVAPGGDTRRVLSVALIGMLWMICFELGVRLDDRIRFGTPVFSPFHSQGQLTIRDVDGMHGRPHASYRKWVLNNHGMRGPDFELAKARGTFRVATIGASETFGLYEPAGKEYPRQLQDSLEKMRLDGRCKCVGVGRFEVINAALLGMSLPTVVQDVSLRLGRFSPDMIVLYPSPAQYLEQAAPAPAKPDSSVGRNQQPPLSWYVYPRAIDRIRETIKQSLPASVLFAARSIDRARSRGSQVPESEFREAPRERLAAYERDMSAALDAISAARATPFVVTHANVFGGSRGESRDMLVAWLRFYPRATGRVPIEFDSLAAISTARIAREKSAILFDWNSRVRQLRENPFEDFAHHNEWGSGVLAGGLASEIVSSIDSSNSDGASVPPEIR</sequence>
<evidence type="ECO:0000313" key="2">
    <source>
        <dbReference type="Proteomes" id="UP000500938"/>
    </source>
</evidence>
<dbReference type="SUPFAM" id="SSF52266">
    <property type="entry name" value="SGNH hydrolase"/>
    <property type="match status" value="1"/>
</dbReference>
<organism evidence="1 2">
    <name type="scientific">Gemmatimonas groenlandica</name>
    <dbReference type="NCBI Taxonomy" id="2732249"/>
    <lineage>
        <taxon>Bacteria</taxon>
        <taxon>Pseudomonadati</taxon>
        <taxon>Gemmatimonadota</taxon>
        <taxon>Gemmatimonadia</taxon>
        <taxon>Gemmatimonadales</taxon>
        <taxon>Gemmatimonadaceae</taxon>
        <taxon>Gemmatimonas</taxon>
    </lineage>
</organism>
<dbReference type="Proteomes" id="UP000500938">
    <property type="component" value="Chromosome"/>
</dbReference>
<proteinExistence type="predicted"/>
<accession>A0A6M4INB3</accession>
<dbReference type="InterPro" id="IPR036514">
    <property type="entry name" value="SGNH_hydro_sf"/>
</dbReference>
<reference evidence="1 2" key="1">
    <citation type="submission" date="2020-05" db="EMBL/GenBank/DDBJ databases">
        <title>Complete genome sequence of Gemmatimonas greenlandica TET16.</title>
        <authorList>
            <person name="Zeng Y."/>
        </authorList>
    </citation>
    <scope>NUCLEOTIDE SEQUENCE [LARGE SCALE GENOMIC DNA]</scope>
    <source>
        <strain evidence="1 2">TET16</strain>
    </source>
</reference>
<evidence type="ECO:0000313" key="1">
    <source>
        <dbReference type="EMBL" id="QJR36200.1"/>
    </source>
</evidence>
<dbReference type="GO" id="GO:0016788">
    <property type="term" value="F:hydrolase activity, acting on ester bonds"/>
    <property type="evidence" value="ECO:0007669"/>
    <property type="project" value="UniProtKB-ARBA"/>
</dbReference>
<dbReference type="KEGG" id="ggr:HKW67_12120"/>
<dbReference type="RefSeq" id="WP_171225635.1">
    <property type="nucleotide sequence ID" value="NZ_CP053085.1"/>
</dbReference>
<dbReference type="AlphaFoldDB" id="A0A6M4INB3"/>
<dbReference type="Gene3D" id="3.40.50.1110">
    <property type="entry name" value="SGNH hydrolase"/>
    <property type="match status" value="1"/>
</dbReference>
<gene>
    <name evidence="1" type="ORF">HKW67_12120</name>
</gene>
<protein>
    <recommendedName>
        <fullName evidence="3">SGNH/GDSL hydrolase family protein</fullName>
    </recommendedName>
</protein>
<name>A0A6M4INB3_9BACT</name>